<dbReference type="Gene3D" id="3.90.780.10">
    <property type="entry name" value="5'-Nucleotidase, C-terminal domain"/>
    <property type="match status" value="1"/>
</dbReference>
<dbReference type="SUPFAM" id="SSF56300">
    <property type="entry name" value="Metallo-dependent phosphatases"/>
    <property type="match status" value="1"/>
</dbReference>
<evidence type="ECO:0000256" key="3">
    <source>
        <dbReference type="SAM" id="SignalP"/>
    </source>
</evidence>
<dbReference type="GO" id="GO:0008768">
    <property type="term" value="F:UDP-sugar diphosphatase activity"/>
    <property type="evidence" value="ECO:0007669"/>
    <property type="project" value="TreeGrafter"/>
</dbReference>
<feature type="signal peptide" evidence="3">
    <location>
        <begin position="1"/>
        <end position="27"/>
    </location>
</feature>
<keyword evidence="6" id="KW-1185">Reference proteome</keyword>
<gene>
    <name evidence="5" type="ORF">HNR70_000095</name>
</gene>
<dbReference type="GO" id="GO:0030288">
    <property type="term" value="C:outer membrane-bounded periplasmic space"/>
    <property type="evidence" value="ECO:0007669"/>
    <property type="project" value="TreeGrafter"/>
</dbReference>
<dbReference type="PANTHER" id="PTHR11575">
    <property type="entry name" value="5'-NUCLEOTIDASE-RELATED"/>
    <property type="match status" value="1"/>
</dbReference>
<organism evidence="5 6">
    <name type="scientific">Brachybacterium aquaticum</name>
    <dbReference type="NCBI Taxonomy" id="1432564"/>
    <lineage>
        <taxon>Bacteria</taxon>
        <taxon>Bacillati</taxon>
        <taxon>Actinomycetota</taxon>
        <taxon>Actinomycetes</taxon>
        <taxon>Micrococcales</taxon>
        <taxon>Dermabacteraceae</taxon>
        <taxon>Brachybacterium</taxon>
    </lineage>
</organism>
<dbReference type="InterPro" id="IPR008334">
    <property type="entry name" value="5'-Nucleotdase_C"/>
</dbReference>
<feature type="chain" id="PRO_5039540471" evidence="3">
    <location>
        <begin position="28"/>
        <end position="851"/>
    </location>
</feature>
<keyword evidence="2" id="KW-0472">Membrane</keyword>
<dbReference type="PRINTS" id="PR01607">
    <property type="entry name" value="APYRASEFAMLY"/>
</dbReference>
<comment type="caution">
    <text evidence="5">The sequence shown here is derived from an EMBL/GenBank/DDBJ whole genome shotgun (WGS) entry which is preliminary data.</text>
</comment>
<keyword evidence="3" id="KW-0732">Signal</keyword>
<dbReference type="Proteomes" id="UP000588158">
    <property type="component" value="Unassembled WGS sequence"/>
</dbReference>
<feature type="domain" description="5'-Nucleotidase C-terminal" evidence="4">
    <location>
        <begin position="384"/>
        <end position="542"/>
    </location>
</feature>
<dbReference type="GO" id="GO:0009166">
    <property type="term" value="P:nucleotide catabolic process"/>
    <property type="evidence" value="ECO:0007669"/>
    <property type="project" value="InterPro"/>
</dbReference>
<evidence type="ECO:0000313" key="5">
    <source>
        <dbReference type="EMBL" id="MBB5830282.1"/>
    </source>
</evidence>
<keyword evidence="2" id="KW-0812">Transmembrane</keyword>
<evidence type="ECO:0000313" key="6">
    <source>
        <dbReference type="Proteomes" id="UP000588158"/>
    </source>
</evidence>
<evidence type="ECO:0000259" key="4">
    <source>
        <dbReference type="Pfam" id="PF02872"/>
    </source>
</evidence>
<proteinExistence type="predicted"/>
<dbReference type="SUPFAM" id="SSF55816">
    <property type="entry name" value="5'-nucleotidase (syn. UDP-sugar hydrolase), C-terminal domain"/>
    <property type="match status" value="1"/>
</dbReference>
<dbReference type="AlphaFoldDB" id="A0A841AAF7"/>
<accession>A0A841AAF7</accession>
<dbReference type="RefSeq" id="WP_184323928.1">
    <property type="nucleotide sequence ID" value="NZ_JACHLZ010000001.1"/>
</dbReference>
<dbReference type="InterPro" id="IPR006179">
    <property type="entry name" value="5_nucleotidase/apyrase"/>
</dbReference>
<feature type="compositionally biased region" description="Gly residues" evidence="1">
    <location>
        <begin position="745"/>
        <end position="811"/>
    </location>
</feature>
<feature type="region of interest" description="Disordered" evidence="1">
    <location>
        <begin position="683"/>
        <end position="823"/>
    </location>
</feature>
<evidence type="ECO:0000256" key="2">
    <source>
        <dbReference type="SAM" id="Phobius"/>
    </source>
</evidence>
<protein>
    <submittedName>
        <fullName evidence="5">2',3'-cyclic-nucleotide 2'-phosphodiesterase (5'-nucleotidase family)</fullName>
    </submittedName>
</protein>
<dbReference type="EMBL" id="JACHLZ010000001">
    <property type="protein sequence ID" value="MBB5830282.1"/>
    <property type="molecule type" value="Genomic_DNA"/>
</dbReference>
<dbReference type="InterPro" id="IPR029052">
    <property type="entry name" value="Metallo-depent_PP-like"/>
</dbReference>
<evidence type="ECO:0000256" key="1">
    <source>
        <dbReference type="SAM" id="MobiDB-lite"/>
    </source>
</evidence>
<name>A0A841AAF7_9MICO</name>
<dbReference type="PANTHER" id="PTHR11575:SF24">
    <property type="entry name" value="5'-NUCLEOTIDASE"/>
    <property type="match status" value="1"/>
</dbReference>
<dbReference type="GO" id="GO:0008253">
    <property type="term" value="F:5'-nucleotidase activity"/>
    <property type="evidence" value="ECO:0007669"/>
    <property type="project" value="TreeGrafter"/>
</dbReference>
<dbReference type="Gene3D" id="3.60.21.10">
    <property type="match status" value="1"/>
</dbReference>
<feature type="compositionally biased region" description="Acidic residues" evidence="1">
    <location>
        <begin position="691"/>
        <end position="734"/>
    </location>
</feature>
<reference evidence="5 6" key="1">
    <citation type="submission" date="2020-08" db="EMBL/GenBank/DDBJ databases">
        <title>Sequencing the genomes of 1000 actinobacteria strains.</title>
        <authorList>
            <person name="Klenk H.-P."/>
        </authorList>
    </citation>
    <scope>NUCLEOTIDE SEQUENCE [LARGE SCALE GENOMIC DNA]</scope>
    <source>
        <strain evidence="5 6">DSM 28796</strain>
    </source>
</reference>
<dbReference type="InterPro" id="IPR036907">
    <property type="entry name" value="5'-Nucleotdase_C_sf"/>
</dbReference>
<feature type="transmembrane region" description="Helical" evidence="2">
    <location>
        <begin position="824"/>
        <end position="844"/>
    </location>
</feature>
<sequence length="851" mass="87207">MIDNPVRRVARGAAVGLGATAFAFATAVVPISAAAAAEPGDQVTLLGFNDFHGALNGGAALACTVTNARAEASNSVLISSGDNVGGSAFVSAVANDEPTIDFLNALGVDASAIGNHEYDQGQDDLKDRIEPHTDFPDLAANVYQADGTRLHEAYTVVDQGDVKVAVVGAVTTKTVAKVSPAAIQGLEFRDPVDSVNAAIDEMDRDGVEYDVLVVSYHEGATGSAEVGSAPASTEAIFDKIVSETSAEADAIFNGDSHQTYAYNAPVPSQEGEVRPIIQTGASAANLGTVTLELGADGDWDVSEDPNLIATSGVDPASCAGDPVFDAAAGVAADAIDEAAVLGSVEVGTIGGDITTSWNDSKATYDENGVRVPLADVAGANQATTKGDDRTRHSAAGNMLADSMKWYLEESGKAGEHEVIGWMNPGGIRAELWDAAAGAEGDGVVTYAEANNMVPFGNTLNSGEVTGAQFVQMLEDQWNDDTDAFLAFSVSNNVEYIFDSSADREGRIIQVRVNGEPIQDDALYTIVTASFLFEGGDGMKTLAGAQDVRDSGVLDRDAFTEYLGAFPDLAPDYSQRQIDVQVLEAGEYDSAAGIDQDPVLRLSRLESLSLGAPRITSVTVDAGEYGTFEAPYELDDETGKYRADVTLTDWLCVPADTQVPLTVTAIPEVGTEIVFEVESFTWTSGSAPSELCGDDDDDTTTPPPGDDDDDDTTTPPPGDDDDTTTPPPGDDDDDSTTPPPSDNGGSDNGGSDNGGTNNGGTNNGGSNNGGSNNGGTNNGGSNNGGSNNGGSNNGGSTNGGTNNGGSNNGGSNNGRSDLPRTGAPAGAMAAAAGLLTLSGLGALGLHRRFTRG</sequence>
<keyword evidence="2" id="KW-1133">Transmembrane helix</keyword>
<dbReference type="Pfam" id="PF02872">
    <property type="entry name" value="5_nucleotid_C"/>
    <property type="match status" value="1"/>
</dbReference>